<keyword evidence="7 13" id="KW-0862">Zinc</keyword>
<dbReference type="GO" id="GO:0046513">
    <property type="term" value="P:ceramide biosynthetic process"/>
    <property type="evidence" value="ECO:0007669"/>
    <property type="project" value="TreeGrafter"/>
</dbReference>
<keyword evidence="10 12" id="KW-0326">Glycosidase</keyword>
<dbReference type="InterPro" id="IPR045473">
    <property type="entry name" value="ASM_C"/>
</dbReference>
<evidence type="ECO:0000256" key="10">
    <source>
        <dbReference type="ARBA" id="ARBA00023295"/>
    </source>
</evidence>
<dbReference type="PANTHER" id="PTHR10340">
    <property type="entry name" value="SPHINGOMYELIN PHOSPHODIESTERASE"/>
    <property type="match status" value="1"/>
</dbReference>
<keyword evidence="9" id="KW-0325">Glycoprotein</keyword>
<comment type="function">
    <text evidence="12">Converts sphingomyelin to ceramide.</text>
</comment>
<evidence type="ECO:0000256" key="13">
    <source>
        <dbReference type="PIRSR" id="PIRSR000948-1"/>
    </source>
</evidence>
<dbReference type="InterPro" id="IPR008139">
    <property type="entry name" value="SaposinB_dom"/>
</dbReference>
<sequence>MGVVLSYHSKLSNRAGMMRVLVLVITLLASAFASQLPTADNVEELVRTHAKHELTETETQEIHKVLNFLRTPKQNIEPLNDAFIDSSIDCLVCQSAFAAVFEGVRNGQTDKEVTDVIVNLCINLNIQSKHICDGAVSLNIPIITHIIRTTPEATPRSFCGHVLQNAHNPNFCRVTDPRFEWQINLPPPATPSNPPPVDTKPLKIAFITDAHIDPLYEAFGVAECGEPTCCRKGQSLPQSTVGRPAPAGYWGDYRNCDTPLWAYDDLIDRVAETHKDIDVVYYVGDTIDHFVWETTYELINDVNRHLIKKMRSSFGDDVLVIPTLGNHESQPTNQFAPSSVKGEYINTTWLYDALAEKWDHYLTEDAKVSMKDRGEFSILVRPGLRVISLNNNVAFTSNWWLAYDPLDAKRHLDWLVSELSKAERAGEKVHIITHVPPGARDLTFTWSREYNRIVNRFSATIAAEFNGHTHADQFKVYENSQGKPINVAWGGGSATTYTFYNLNYKIVEINPATYAPENIETYVYNLTEANLRPNVRPHWFKLYDMKNTYSLPDLSAESMNNLVRRMVTTDTHLLNIYAAFHFKLSDYRVPHCHMDCKLNQMCNIVTTVLWDSRRCEEIRRLHAQYSNRALN</sequence>
<protein>
    <recommendedName>
        <fullName evidence="12">Sphingomyelin phosphodiesterase</fullName>
        <ecNumber evidence="12">3.1.4.12</ecNumber>
    </recommendedName>
</protein>
<accession>A0A8S0YT02</accession>
<feature type="disulfide bond" evidence="14">
    <location>
        <begin position="121"/>
        <end position="132"/>
    </location>
</feature>
<feature type="disulfide bond" evidence="14">
    <location>
        <begin position="224"/>
        <end position="229"/>
    </location>
</feature>
<dbReference type="AlphaFoldDB" id="A0A8S0YT02"/>
<feature type="binding site" evidence="13">
    <location>
        <position position="470"/>
    </location>
    <ligand>
        <name>Zn(2+)</name>
        <dbReference type="ChEBI" id="CHEBI:29105"/>
        <label>1</label>
    </ligand>
</feature>
<comment type="subcellular location">
    <subcellularLocation>
        <location evidence="1">Secreted</location>
    </subcellularLocation>
</comment>
<proteinExistence type="inferred from homology"/>
<feature type="domain" description="Saposin B-type" evidence="16">
    <location>
        <begin position="86"/>
        <end position="176"/>
    </location>
</feature>
<feature type="chain" id="PRO_5035857891" description="Sphingomyelin phosphodiesterase" evidence="15">
    <location>
        <begin position="34"/>
        <end position="631"/>
    </location>
</feature>
<feature type="disulfide bond" evidence="14">
    <location>
        <begin position="93"/>
        <end position="159"/>
    </location>
</feature>
<feature type="binding site" evidence="13">
    <location>
        <position position="326"/>
    </location>
    <ligand>
        <name>Zn(2+)</name>
        <dbReference type="ChEBI" id="CHEBI:29105"/>
        <label>2</label>
    </ligand>
</feature>
<comment type="cofactor">
    <cofactor evidence="13">
        <name>Zn(2+)</name>
        <dbReference type="ChEBI" id="CHEBI:29105"/>
    </cofactor>
    <text evidence="13">Binds 2 Zn(2+) ions per subunit.</text>
</comment>
<keyword evidence="5 15" id="KW-0732">Signal</keyword>
<evidence type="ECO:0000256" key="2">
    <source>
        <dbReference type="ARBA" id="ARBA00008234"/>
    </source>
</evidence>
<keyword evidence="4 13" id="KW-0479">Metal-binding</keyword>
<dbReference type="Pfam" id="PF00149">
    <property type="entry name" value="Metallophos"/>
    <property type="match status" value="1"/>
</dbReference>
<evidence type="ECO:0000256" key="15">
    <source>
        <dbReference type="SAM" id="SignalP"/>
    </source>
</evidence>
<dbReference type="EMBL" id="CADEBC010000100">
    <property type="protein sequence ID" value="CAB3222822.1"/>
    <property type="molecule type" value="Genomic_DNA"/>
</dbReference>
<feature type="binding site" evidence="13">
    <location>
        <position position="434"/>
    </location>
    <ligand>
        <name>Zn(2+)</name>
        <dbReference type="ChEBI" id="CHEBI:29105"/>
        <label>2</label>
    </ligand>
</feature>
<comment type="caution">
    <text evidence="17">The sequence shown here is derived from an EMBL/GenBank/DDBJ whole genome shotgun (WGS) entry which is preliminary data.</text>
</comment>
<reference evidence="17 18" key="1">
    <citation type="submission" date="2020-04" db="EMBL/GenBank/DDBJ databases">
        <authorList>
            <person name="Wallbank WR R."/>
            <person name="Pardo Diaz C."/>
            <person name="Kozak K."/>
            <person name="Martin S."/>
            <person name="Jiggins C."/>
            <person name="Moest M."/>
            <person name="Warren A I."/>
            <person name="Byers J.R.P. K."/>
            <person name="Montejo-Kovacevich G."/>
            <person name="Yen C E."/>
        </authorList>
    </citation>
    <scope>NUCLEOTIDE SEQUENCE [LARGE SCALE GENOMIC DNA]</scope>
</reference>
<evidence type="ECO:0000256" key="6">
    <source>
        <dbReference type="ARBA" id="ARBA00022801"/>
    </source>
</evidence>
<organism evidence="17 18">
    <name type="scientific">Arctia plantaginis</name>
    <name type="common">Wood tiger moth</name>
    <name type="synonym">Phalaena plantaginis</name>
    <dbReference type="NCBI Taxonomy" id="874455"/>
    <lineage>
        <taxon>Eukaryota</taxon>
        <taxon>Metazoa</taxon>
        <taxon>Ecdysozoa</taxon>
        <taxon>Arthropoda</taxon>
        <taxon>Hexapoda</taxon>
        <taxon>Insecta</taxon>
        <taxon>Pterygota</taxon>
        <taxon>Neoptera</taxon>
        <taxon>Endopterygota</taxon>
        <taxon>Lepidoptera</taxon>
        <taxon>Glossata</taxon>
        <taxon>Ditrysia</taxon>
        <taxon>Noctuoidea</taxon>
        <taxon>Erebidae</taxon>
        <taxon>Arctiinae</taxon>
        <taxon>Arctia</taxon>
    </lineage>
</organism>
<dbReference type="GO" id="GO:0005764">
    <property type="term" value="C:lysosome"/>
    <property type="evidence" value="ECO:0007669"/>
    <property type="project" value="TreeGrafter"/>
</dbReference>
<dbReference type="OrthoDB" id="282973at2759"/>
<feature type="binding site" evidence="13">
    <location>
        <position position="285"/>
    </location>
    <ligand>
        <name>Zn(2+)</name>
        <dbReference type="ChEBI" id="CHEBI:29105"/>
        <label>2</label>
    </ligand>
</feature>
<dbReference type="InterPro" id="IPR029052">
    <property type="entry name" value="Metallo-depent_PP-like"/>
</dbReference>
<dbReference type="GO" id="GO:0016020">
    <property type="term" value="C:membrane"/>
    <property type="evidence" value="ECO:0007669"/>
    <property type="project" value="GOC"/>
</dbReference>
<dbReference type="GO" id="GO:0006685">
    <property type="term" value="P:sphingomyelin catabolic process"/>
    <property type="evidence" value="ECO:0007669"/>
    <property type="project" value="UniProtKB-UniRule"/>
</dbReference>
<dbReference type="Gene3D" id="3.60.21.10">
    <property type="match status" value="1"/>
</dbReference>
<evidence type="ECO:0000256" key="7">
    <source>
        <dbReference type="ARBA" id="ARBA00022833"/>
    </source>
</evidence>
<evidence type="ECO:0000256" key="5">
    <source>
        <dbReference type="ARBA" id="ARBA00022729"/>
    </source>
</evidence>
<evidence type="ECO:0000259" key="16">
    <source>
        <dbReference type="PROSITE" id="PS50015"/>
    </source>
</evidence>
<dbReference type="PIRSF" id="PIRSF000948">
    <property type="entry name" value="Sphingomy_PDE"/>
    <property type="match status" value="1"/>
</dbReference>
<feature type="disulfide bond" evidence="14">
    <location>
        <begin position="90"/>
        <end position="172"/>
    </location>
</feature>
<evidence type="ECO:0000256" key="1">
    <source>
        <dbReference type="ARBA" id="ARBA00004613"/>
    </source>
</evidence>
<feature type="binding site" evidence="13">
    <location>
        <position position="468"/>
    </location>
    <ligand>
        <name>Zn(2+)</name>
        <dbReference type="ChEBI" id="CHEBI:29105"/>
        <label>2</label>
    </ligand>
</feature>
<evidence type="ECO:0000256" key="4">
    <source>
        <dbReference type="ARBA" id="ARBA00022723"/>
    </source>
</evidence>
<evidence type="ECO:0000256" key="9">
    <source>
        <dbReference type="ARBA" id="ARBA00023180"/>
    </source>
</evidence>
<comment type="similarity">
    <text evidence="2 12">Belongs to the acid sphingomyelinase family.</text>
</comment>
<feature type="disulfide bond" evidence="14">
    <location>
        <begin position="230"/>
        <end position="256"/>
    </location>
</feature>
<comment type="catalytic activity">
    <reaction evidence="11">
        <text>a sphingomyelin + H2O = phosphocholine + an N-acylsphing-4-enine + H(+)</text>
        <dbReference type="Rhea" id="RHEA:19253"/>
        <dbReference type="ChEBI" id="CHEBI:15377"/>
        <dbReference type="ChEBI" id="CHEBI:15378"/>
        <dbReference type="ChEBI" id="CHEBI:17636"/>
        <dbReference type="ChEBI" id="CHEBI:52639"/>
        <dbReference type="ChEBI" id="CHEBI:295975"/>
        <dbReference type="EC" id="3.1.4.12"/>
    </reaction>
    <physiologicalReaction direction="left-to-right" evidence="11">
        <dbReference type="Rhea" id="RHEA:19254"/>
    </physiologicalReaction>
</comment>
<dbReference type="EC" id="3.1.4.12" evidence="12"/>
<dbReference type="GO" id="GO:0005615">
    <property type="term" value="C:extracellular space"/>
    <property type="evidence" value="ECO:0007669"/>
    <property type="project" value="TreeGrafter"/>
</dbReference>
<dbReference type="CDD" id="cd00842">
    <property type="entry name" value="MPP_ASMase"/>
    <property type="match status" value="1"/>
</dbReference>
<dbReference type="PANTHER" id="PTHR10340:SF29">
    <property type="entry name" value="SPHINGOMYELIN PHOSPHODIESTERASE"/>
    <property type="match status" value="1"/>
</dbReference>
<dbReference type="InterPro" id="IPR011160">
    <property type="entry name" value="Sphingomy_PDE"/>
</dbReference>
<feature type="disulfide bond" evidence="14">
    <location>
        <begin position="592"/>
        <end position="596"/>
    </location>
</feature>
<feature type="binding site" evidence="13">
    <location>
        <position position="211"/>
    </location>
    <ligand>
        <name>Zn(2+)</name>
        <dbReference type="ChEBI" id="CHEBI:29105"/>
        <label>1</label>
    </ligand>
</feature>
<evidence type="ECO:0000256" key="3">
    <source>
        <dbReference type="ARBA" id="ARBA00022525"/>
    </source>
</evidence>
<evidence type="ECO:0000313" key="17">
    <source>
        <dbReference type="EMBL" id="CAB3222822.1"/>
    </source>
</evidence>
<dbReference type="PROSITE" id="PS50015">
    <property type="entry name" value="SAP_B"/>
    <property type="match status" value="1"/>
</dbReference>
<evidence type="ECO:0000256" key="12">
    <source>
        <dbReference type="PIRNR" id="PIRNR000948"/>
    </source>
</evidence>
<dbReference type="InterPro" id="IPR041805">
    <property type="entry name" value="ASMase/PPN1_MPP"/>
</dbReference>
<keyword evidence="6 12" id="KW-0378">Hydrolase</keyword>
<gene>
    <name evidence="17" type="ORF">APLA_LOCUS1298</name>
</gene>
<dbReference type="Gene3D" id="1.10.225.10">
    <property type="entry name" value="Saposin-like"/>
    <property type="match status" value="1"/>
</dbReference>
<keyword evidence="8 14" id="KW-1015">Disulfide bond</keyword>
<dbReference type="Pfam" id="PF19272">
    <property type="entry name" value="ASMase_C"/>
    <property type="match status" value="1"/>
</dbReference>
<dbReference type="GO" id="GO:0061750">
    <property type="term" value="F:acid sphingomyelin phosphodiesterase activity"/>
    <property type="evidence" value="ECO:0007669"/>
    <property type="project" value="TreeGrafter"/>
</dbReference>
<dbReference type="GO" id="GO:0016798">
    <property type="term" value="F:hydrolase activity, acting on glycosyl bonds"/>
    <property type="evidence" value="ECO:0007669"/>
    <property type="project" value="UniProtKB-KW"/>
</dbReference>
<dbReference type="SMART" id="SM00741">
    <property type="entry name" value="SapB"/>
    <property type="match status" value="1"/>
</dbReference>
<name>A0A8S0YT02_ARCPL</name>
<dbReference type="SUPFAM" id="SSF47862">
    <property type="entry name" value="Saposin"/>
    <property type="match status" value="1"/>
</dbReference>
<feature type="binding site" evidence="13">
    <location>
        <position position="209"/>
    </location>
    <ligand>
        <name>Zn(2+)</name>
        <dbReference type="ChEBI" id="CHEBI:29105"/>
        <label>1</label>
    </ligand>
</feature>
<feature type="signal peptide" evidence="15">
    <location>
        <begin position="1"/>
        <end position="33"/>
    </location>
</feature>
<dbReference type="InterPro" id="IPR011001">
    <property type="entry name" value="Saposin-like"/>
</dbReference>
<dbReference type="InterPro" id="IPR004843">
    <property type="entry name" value="Calcineurin-like_PHP"/>
</dbReference>
<dbReference type="Proteomes" id="UP000494106">
    <property type="component" value="Unassembled WGS sequence"/>
</dbReference>
<keyword evidence="18" id="KW-1185">Reference proteome</keyword>
<evidence type="ECO:0000256" key="8">
    <source>
        <dbReference type="ARBA" id="ARBA00023157"/>
    </source>
</evidence>
<keyword evidence="3" id="KW-0964">Secreted</keyword>
<evidence type="ECO:0000313" key="18">
    <source>
        <dbReference type="Proteomes" id="UP000494106"/>
    </source>
</evidence>
<evidence type="ECO:0000256" key="14">
    <source>
        <dbReference type="PIRSR" id="PIRSR000948-2"/>
    </source>
</evidence>
<dbReference type="GO" id="GO:0046872">
    <property type="term" value="F:metal ion binding"/>
    <property type="evidence" value="ECO:0007669"/>
    <property type="project" value="UniProtKB-KW"/>
</dbReference>
<dbReference type="SUPFAM" id="SSF56300">
    <property type="entry name" value="Metallo-dependent phosphatases"/>
    <property type="match status" value="1"/>
</dbReference>
<feature type="binding site" evidence="13">
    <location>
        <position position="285"/>
    </location>
    <ligand>
        <name>Zn(2+)</name>
        <dbReference type="ChEBI" id="CHEBI:29105"/>
        <label>1</label>
    </ligand>
</feature>
<evidence type="ECO:0000256" key="11">
    <source>
        <dbReference type="ARBA" id="ARBA00047268"/>
    </source>
</evidence>